<dbReference type="PANTHER" id="PTHR33778:SF3">
    <property type="entry name" value="PROTEIN MGTC"/>
    <property type="match status" value="1"/>
</dbReference>
<keyword evidence="5 7" id="KW-1133">Transmembrane helix</keyword>
<dbReference type="PANTHER" id="PTHR33778">
    <property type="entry name" value="PROTEIN MGTC"/>
    <property type="match status" value="1"/>
</dbReference>
<dbReference type="InterPro" id="IPR003416">
    <property type="entry name" value="MgtC/SapB/SrpB/YhiD_fam"/>
</dbReference>
<dbReference type="GO" id="GO:0005886">
    <property type="term" value="C:plasma membrane"/>
    <property type="evidence" value="ECO:0007669"/>
    <property type="project" value="UniProtKB-SubCell"/>
</dbReference>
<proteinExistence type="inferred from homology"/>
<dbReference type="PRINTS" id="PR01837">
    <property type="entry name" value="MGTCSAPBPROT"/>
</dbReference>
<organism evidence="10 11">
    <name type="scientific">Solihabitans fulvus</name>
    <dbReference type="NCBI Taxonomy" id="1892852"/>
    <lineage>
        <taxon>Bacteria</taxon>
        <taxon>Bacillati</taxon>
        <taxon>Actinomycetota</taxon>
        <taxon>Actinomycetes</taxon>
        <taxon>Pseudonocardiales</taxon>
        <taxon>Pseudonocardiaceae</taxon>
        <taxon>Solihabitans</taxon>
    </lineage>
</organism>
<comment type="caution">
    <text evidence="10">The sequence shown here is derived from an EMBL/GenBank/DDBJ whole genome shotgun (WGS) entry which is preliminary data.</text>
</comment>
<evidence type="ECO:0000256" key="5">
    <source>
        <dbReference type="ARBA" id="ARBA00022989"/>
    </source>
</evidence>
<name>A0A5B2WKZ5_9PSEU</name>
<evidence type="ECO:0000256" key="3">
    <source>
        <dbReference type="ARBA" id="ARBA00022475"/>
    </source>
</evidence>
<feature type="domain" description="MgtC/SapB/SrpB/YhiD N-terminal" evidence="8">
    <location>
        <begin position="13"/>
        <end position="137"/>
    </location>
</feature>
<accession>A0A5B2WKZ5</accession>
<comment type="subcellular location">
    <subcellularLocation>
        <location evidence="1">Cell membrane</location>
        <topology evidence="1">Multi-pass membrane protein</topology>
    </subcellularLocation>
</comment>
<dbReference type="Proteomes" id="UP000323454">
    <property type="component" value="Unassembled WGS sequence"/>
</dbReference>
<gene>
    <name evidence="10" type="ORF">F0L68_34885</name>
</gene>
<dbReference type="EMBL" id="VUOB01000073">
    <property type="protein sequence ID" value="KAA2252703.1"/>
    <property type="molecule type" value="Genomic_DNA"/>
</dbReference>
<feature type="transmembrane region" description="Helical" evidence="7">
    <location>
        <begin position="115"/>
        <end position="132"/>
    </location>
</feature>
<evidence type="ECO:0000313" key="10">
    <source>
        <dbReference type="EMBL" id="KAA2252703.1"/>
    </source>
</evidence>
<evidence type="ECO:0000259" key="9">
    <source>
        <dbReference type="Pfam" id="PF21770"/>
    </source>
</evidence>
<comment type="similarity">
    <text evidence="2">Belongs to the MgtC/SapB family.</text>
</comment>
<keyword evidence="11" id="KW-1185">Reference proteome</keyword>
<evidence type="ECO:0000313" key="11">
    <source>
        <dbReference type="Proteomes" id="UP000323454"/>
    </source>
</evidence>
<feature type="domain" description="MgtC-like C-terminal" evidence="9">
    <location>
        <begin position="153"/>
        <end position="230"/>
    </location>
</feature>
<feature type="transmembrane region" description="Helical" evidence="7">
    <location>
        <begin position="35"/>
        <end position="56"/>
    </location>
</feature>
<keyword evidence="3" id="KW-1003">Cell membrane</keyword>
<feature type="transmembrane region" description="Helical" evidence="7">
    <location>
        <begin position="68"/>
        <end position="85"/>
    </location>
</feature>
<dbReference type="InterPro" id="IPR049177">
    <property type="entry name" value="MgtC_SapB_SrpB_YhiD_N"/>
</dbReference>
<evidence type="ECO:0000256" key="1">
    <source>
        <dbReference type="ARBA" id="ARBA00004651"/>
    </source>
</evidence>
<reference evidence="10 11" key="1">
    <citation type="submission" date="2019-09" db="EMBL/GenBank/DDBJ databases">
        <title>Goodfellowia gen. nov., a new genus of the Pseudonocardineae related to Actinoalloteichus, containing Goodfellowia coeruleoviolacea gen. nov., comb. nov. gen. nov., comb. nov.</title>
        <authorList>
            <person name="Labeda D."/>
        </authorList>
    </citation>
    <scope>NUCLEOTIDE SEQUENCE [LARGE SCALE GENOMIC DNA]</scope>
    <source>
        <strain evidence="10 11">AN110305</strain>
    </source>
</reference>
<reference evidence="10 11" key="2">
    <citation type="submission" date="2019-09" db="EMBL/GenBank/DDBJ databases">
        <authorList>
            <person name="Jin C."/>
        </authorList>
    </citation>
    <scope>NUCLEOTIDE SEQUENCE [LARGE SCALE GENOMIC DNA]</scope>
    <source>
        <strain evidence="10 11">AN110305</strain>
    </source>
</reference>
<dbReference type="InterPro" id="IPR048640">
    <property type="entry name" value="MgtC-like_C"/>
</dbReference>
<sequence>MTTLETLLRIGAGFGLGAAIGFERQYRARMAGLRTNALVAVGATLFVLLSSHGFSGIADQGSADPTRVAAQIVSGIGFLGAGVILRDGLNVRGLNTAATLWCSAAVGALTGVGLYFIAFAGTVVVLIANVGLRSLGRLVDKRPDTGDETSTTYSFLAVTRDDAEAHIRALVVQALTHTDFSLLSMISSNSPVEGYVEVRAELTADRRDDKQMESAVSRLSMEPAVTTVRWDVKVTHEKNEAN</sequence>
<evidence type="ECO:0000256" key="2">
    <source>
        <dbReference type="ARBA" id="ARBA00009298"/>
    </source>
</evidence>
<protein>
    <submittedName>
        <fullName evidence="10">MgtC/SapB family protein</fullName>
    </submittedName>
</protein>
<dbReference type="OrthoDB" id="9811198at2"/>
<dbReference type="AlphaFoldDB" id="A0A5B2WKZ5"/>
<dbReference type="RefSeq" id="WP_149854158.1">
    <property type="nucleotide sequence ID" value="NZ_VUOB01000073.1"/>
</dbReference>
<evidence type="ECO:0000256" key="7">
    <source>
        <dbReference type="SAM" id="Phobius"/>
    </source>
</evidence>
<keyword evidence="6 7" id="KW-0472">Membrane</keyword>
<evidence type="ECO:0000256" key="4">
    <source>
        <dbReference type="ARBA" id="ARBA00022692"/>
    </source>
</evidence>
<dbReference type="Gene3D" id="3.30.70.260">
    <property type="match status" value="1"/>
</dbReference>
<keyword evidence="4 7" id="KW-0812">Transmembrane</keyword>
<dbReference type="Pfam" id="PF21770">
    <property type="entry name" value="MgtC_SapB_C"/>
    <property type="match status" value="1"/>
</dbReference>
<evidence type="ECO:0000256" key="6">
    <source>
        <dbReference type="ARBA" id="ARBA00023136"/>
    </source>
</evidence>
<evidence type="ECO:0000259" key="8">
    <source>
        <dbReference type="Pfam" id="PF02308"/>
    </source>
</evidence>
<dbReference type="Pfam" id="PF02308">
    <property type="entry name" value="MgtC"/>
    <property type="match status" value="1"/>
</dbReference>